<evidence type="ECO:0000256" key="3">
    <source>
        <dbReference type="RuleBase" id="RU003560"/>
    </source>
</evidence>
<dbReference type="Proteomes" id="UP001550739">
    <property type="component" value="Unassembled WGS sequence"/>
</dbReference>
<dbReference type="InterPro" id="IPR015422">
    <property type="entry name" value="PyrdxlP-dep_Trfase_small"/>
</dbReference>
<accession>A0ABV2ZSZ3</accession>
<comment type="caution">
    <text evidence="4">The sequence shown here is derived from an EMBL/GenBank/DDBJ whole genome shotgun (WGS) entry which is preliminary data.</text>
</comment>
<sequence length="436" mass="46993">MAMTPSTWDRETYPLWHGTLPTSAILEQSGTKDFWVKGEGSWLIDASGNRALDARAGVGNMMLGYGRNDVVEAMCRQAHELPYVCMVRWELAAPVVVELAQALTAIAPAGLSRVRFCHTGGAAVENAILMARSYHRNQGRRDKRLIVGLRDSYHGSPMAAMAASGQRIMHWLFGPMPDGFCHLPEPTDESGAELAAQLDALGPERIAAMILEPVKGRNGQPLPAAYLRAAREYCTENDILLIFDEAFTGFGRMGEMFAADISGVSPDVMCLAKGITAGYAALGAVLATDRIYQAFDTSSTVFAHASTTDGHPVACAAALAAIRAYTSEDLVANGRALGRLLCDRLDDLLGKAPTFGGVRAVGAYVAIDLVEDDGSPLSMQDRRHLETACRRQGLLVHYTPDTVVLMPPLTMTTQEAEFAAQRFASVVADLRPAVRH</sequence>
<reference evidence="4 5" key="1">
    <citation type="submission" date="2024-06" db="EMBL/GenBank/DDBJ databases">
        <title>The Natural Products Discovery Center: Release of the First 8490 Sequenced Strains for Exploring Actinobacteria Biosynthetic Diversity.</title>
        <authorList>
            <person name="Kalkreuter E."/>
            <person name="Kautsar S.A."/>
            <person name="Yang D."/>
            <person name="Bader C.D."/>
            <person name="Teijaro C.N."/>
            <person name="Fluegel L."/>
            <person name="Davis C.M."/>
            <person name="Simpson J.R."/>
            <person name="Lauterbach L."/>
            <person name="Steele A.D."/>
            <person name="Gui C."/>
            <person name="Meng S."/>
            <person name="Li G."/>
            <person name="Viehrig K."/>
            <person name="Ye F."/>
            <person name="Su P."/>
            <person name="Kiefer A.F."/>
            <person name="Nichols A."/>
            <person name="Cepeda A.J."/>
            <person name="Yan W."/>
            <person name="Fan B."/>
            <person name="Jiang Y."/>
            <person name="Adhikari A."/>
            <person name="Zheng C.-J."/>
            <person name="Schuster L."/>
            <person name="Cowan T.M."/>
            <person name="Smanski M.J."/>
            <person name="Chevrette M.G."/>
            <person name="De Carvalho L.P.S."/>
            <person name="Shen B."/>
        </authorList>
    </citation>
    <scope>NUCLEOTIDE SEQUENCE [LARGE SCALE GENOMIC DNA]</scope>
    <source>
        <strain evidence="4 5">NPDC033843</strain>
    </source>
</reference>
<dbReference type="Gene3D" id="3.40.640.10">
    <property type="entry name" value="Type I PLP-dependent aspartate aminotransferase-like (Major domain)"/>
    <property type="match status" value="1"/>
</dbReference>
<dbReference type="PROSITE" id="PS00600">
    <property type="entry name" value="AA_TRANSFER_CLASS_3"/>
    <property type="match status" value="1"/>
</dbReference>
<dbReference type="InterPro" id="IPR015421">
    <property type="entry name" value="PyrdxlP-dep_Trfase_major"/>
</dbReference>
<evidence type="ECO:0000256" key="1">
    <source>
        <dbReference type="ARBA" id="ARBA00008954"/>
    </source>
</evidence>
<dbReference type="GO" id="GO:0008483">
    <property type="term" value="F:transaminase activity"/>
    <property type="evidence" value="ECO:0007669"/>
    <property type="project" value="UniProtKB-KW"/>
</dbReference>
<dbReference type="PANTHER" id="PTHR43094">
    <property type="entry name" value="AMINOTRANSFERASE"/>
    <property type="match status" value="1"/>
</dbReference>
<comment type="similarity">
    <text evidence="1 3">Belongs to the class-III pyridoxal-phosphate-dependent aminotransferase family.</text>
</comment>
<keyword evidence="4" id="KW-0032">Aminotransferase</keyword>
<proteinExistence type="inferred from homology"/>
<keyword evidence="4" id="KW-0808">Transferase</keyword>
<evidence type="ECO:0000256" key="2">
    <source>
        <dbReference type="ARBA" id="ARBA00022898"/>
    </source>
</evidence>
<evidence type="ECO:0000313" key="4">
    <source>
        <dbReference type="EMBL" id="MEU3785697.1"/>
    </source>
</evidence>
<keyword evidence="2 3" id="KW-0663">Pyridoxal phosphate</keyword>
<dbReference type="PIRSF" id="PIRSF000521">
    <property type="entry name" value="Transaminase_4ab_Lys_Orn"/>
    <property type="match status" value="1"/>
</dbReference>
<dbReference type="PANTHER" id="PTHR43094:SF1">
    <property type="entry name" value="AMINOTRANSFERASE CLASS-III"/>
    <property type="match status" value="1"/>
</dbReference>
<dbReference type="InterPro" id="IPR015424">
    <property type="entry name" value="PyrdxlP-dep_Trfase"/>
</dbReference>
<dbReference type="InterPro" id="IPR049704">
    <property type="entry name" value="Aminotrans_3_PPA_site"/>
</dbReference>
<dbReference type="InterPro" id="IPR005814">
    <property type="entry name" value="Aminotrans_3"/>
</dbReference>
<dbReference type="EMBL" id="JBEZVE010000022">
    <property type="protein sequence ID" value="MEU3785697.1"/>
    <property type="molecule type" value="Genomic_DNA"/>
</dbReference>
<name>A0ABV2ZSZ3_9ACTN</name>
<keyword evidence="5" id="KW-1185">Reference proteome</keyword>
<dbReference type="RefSeq" id="WP_361707406.1">
    <property type="nucleotide sequence ID" value="NZ_JBEZVE010000022.1"/>
</dbReference>
<dbReference type="CDD" id="cd00610">
    <property type="entry name" value="OAT_like"/>
    <property type="match status" value="1"/>
</dbReference>
<organism evidence="4 5">
    <name type="scientific">Streptomyces sp. 900129855</name>
    <dbReference type="NCBI Taxonomy" id="3155129"/>
    <lineage>
        <taxon>Bacteria</taxon>
        <taxon>Bacillati</taxon>
        <taxon>Actinomycetota</taxon>
        <taxon>Actinomycetes</taxon>
        <taxon>Kitasatosporales</taxon>
        <taxon>Streptomycetaceae</taxon>
        <taxon>Streptomyces</taxon>
    </lineage>
</organism>
<dbReference type="Gene3D" id="3.90.1150.10">
    <property type="entry name" value="Aspartate Aminotransferase, domain 1"/>
    <property type="match status" value="1"/>
</dbReference>
<protein>
    <submittedName>
        <fullName evidence="4">Aminotransferase class III-fold pyridoxal phosphate-dependent enzyme</fullName>
    </submittedName>
</protein>
<evidence type="ECO:0000313" key="5">
    <source>
        <dbReference type="Proteomes" id="UP001550739"/>
    </source>
</evidence>
<dbReference type="Pfam" id="PF00202">
    <property type="entry name" value="Aminotran_3"/>
    <property type="match status" value="1"/>
</dbReference>
<dbReference type="SUPFAM" id="SSF53383">
    <property type="entry name" value="PLP-dependent transferases"/>
    <property type="match status" value="1"/>
</dbReference>
<gene>
    <name evidence="4" type="ORF">AB0E89_35030</name>
</gene>